<reference evidence="3 4" key="1">
    <citation type="submission" date="2018-04" db="EMBL/GenBank/DDBJ databases">
        <title>Genomic Encyclopedia of Type Strains, Phase IV (KMG-IV): sequencing the most valuable type-strain genomes for metagenomic binning, comparative biology and taxonomic classification.</title>
        <authorList>
            <person name="Goeker M."/>
        </authorList>
    </citation>
    <scope>NUCLEOTIDE SEQUENCE [LARGE SCALE GENOMIC DNA]</scope>
    <source>
        <strain evidence="3 4">DSM 45771</strain>
    </source>
</reference>
<dbReference type="PANTHER" id="PTHR45128">
    <property type="entry name" value="METHYLTRANSFERASE TYPE 11"/>
    <property type="match status" value="1"/>
</dbReference>
<keyword evidence="4" id="KW-1185">Reference proteome</keyword>
<dbReference type="InterPro" id="IPR048711">
    <property type="entry name" value="WHD_Rv2258c"/>
</dbReference>
<evidence type="ECO:0000259" key="2">
    <source>
        <dbReference type="Pfam" id="PF21320"/>
    </source>
</evidence>
<dbReference type="PANTHER" id="PTHR45128:SF2">
    <property type="entry name" value="METHYLTRANSFERASE DOMAIN-CONTAINING PROTEIN"/>
    <property type="match status" value="1"/>
</dbReference>
<dbReference type="AlphaFoldDB" id="A0A2U1F2Z2"/>
<dbReference type="OrthoDB" id="9801363at2"/>
<dbReference type="EMBL" id="QEKW01000013">
    <property type="protein sequence ID" value="PVZ06400.1"/>
    <property type="molecule type" value="Genomic_DNA"/>
</dbReference>
<accession>A0A2U1F2Z2</accession>
<evidence type="ECO:0000259" key="1">
    <source>
        <dbReference type="Pfam" id="PF13847"/>
    </source>
</evidence>
<dbReference type="SUPFAM" id="SSF53335">
    <property type="entry name" value="S-adenosyl-L-methionine-dependent methyltransferases"/>
    <property type="match status" value="1"/>
</dbReference>
<dbReference type="InterPro" id="IPR029063">
    <property type="entry name" value="SAM-dependent_MTases_sf"/>
</dbReference>
<dbReference type="Gene3D" id="3.40.50.150">
    <property type="entry name" value="Vaccinia Virus protein VP39"/>
    <property type="match status" value="1"/>
</dbReference>
<proteinExistence type="predicted"/>
<gene>
    <name evidence="3" type="ORF">C8D89_113138</name>
</gene>
<dbReference type="Pfam" id="PF21320">
    <property type="entry name" value="WHD_Rv2258c"/>
    <property type="match status" value="1"/>
</dbReference>
<dbReference type="Proteomes" id="UP000245639">
    <property type="component" value="Unassembled WGS sequence"/>
</dbReference>
<dbReference type="InterPro" id="IPR036390">
    <property type="entry name" value="WH_DNA-bd_sf"/>
</dbReference>
<dbReference type="SUPFAM" id="SSF46785">
    <property type="entry name" value="Winged helix' DNA-binding domain"/>
    <property type="match status" value="1"/>
</dbReference>
<organism evidence="3 4">
    <name type="scientific">Actinomycetospora cinnamomea</name>
    <dbReference type="NCBI Taxonomy" id="663609"/>
    <lineage>
        <taxon>Bacteria</taxon>
        <taxon>Bacillati</taxon>
        <taxon>Actinomycetota</taxon>
        <taxon>Actinomycetes</taxon>
        <taxon>Pseudonocardiales</taxon>
        <taxon>Pseudonocardiaceae</taxon>
        <taxon>Actinomycetospora</taxon>
    </lineage>
</organism>
<sequence>MSTDTLQHTDPVVDEARVEAFVERYLTDLAGAATTAMTVIGDRLGLYAALTGAGPLTDGELAARTGLHPRLVAEWLAAQTVSGYVTHDATTGTYELPVEHAAVLSVADSPAYLAGAAEIVTGQYLTLEQLAAAFRGSGGIDYATLPASMFEGVERFFRTAYTHEMASVWFPAVDGLVDRLESGARVADVGCGRGPSSLQVAGHWPACSVTGFDVHTPSILTARAAAIEAGVDDRVGFVVADAVEIGPGPFDVVLFSDALHDMGDPPAALRRAREVLADDGILVVVEPWSLDRLVDGIGNPSVRLDYAISTSVCTPGSLAQPGAYGLGTQGGPAVRLRLLADAGFRDPVLAADTGANLVLAARK</sequence>
<dbReference type="CDD" id="cd02440">
    <property type="entry name" value="AdoMet_MTases"/>
    <property type="match status" value="1"/>
</dbReference>
<dbReference type="InterPro" id="IPR036388">
    <property type="entry name" value="WH-like_DNA-bd_sf"/>
</dbReference>
<dbReference type="RefSeq" id="WP_116710148.1">
    <property type="nucleotide sequence ID" value="NZ_QEKW01000013.1"/>
</dbReference>
<protein>
    <submittedName>
        <fullName evidence="3">Methyltransferase family protein</fullName>
    </submittedName>
</protein>
<keyword evidence="3" id="KW-0808">Transferase</keyword>
<dbReference type="GO" id="GO:0032259">
    <property type="term" value="P:methylation"/>
    <property type="evidence" value="ECO:0007669"/>
    <property type="project" value="UniProtKB-KW"/>
</dbReference>
<dbReference type="InterPro" id="IPR025714">
    <property type="entry name" value="Methyltranfer_dom"/>
</dbReference>
<name>A0A2U1F2Z2_9PSEU</name>
<dbReference type="Pfam" id="PF13847">
    <property type="entry name" value="Methyltransf_31"/>
    <property type="match status" value="1"/>
</dbReference>
<dbReference type="InterPro" id="IPR053173">
    <property type="entry name" value="SAM-binding_MTase"/>
</dbReference>
<evidence type="ECO:0000313" key="3">
    <source>
        <dbReference type="EMBL" id="PVZ06400.1"/>
    </source>
</evidence>
<comment type="caution">
    <text evidence="3">The sequence shown here is derived from an EMBL/GenBank/DDBJ whole genome shotgun (WGS) entry which is preliminary data.</text>
</comment>
<keyword evidence="3" id="KW-0489">Methyltransferase</keyword>
<evidence type="ECO:0000313" key="4">
    <source>
        <dbReference type="Proteomes" id="UP000245639"/>
    </source>
</evidence>
<feature type="domain" description="S-adenosylmethionine-dependent methyltransferase Rv2258c-like winged HTH" evidence="2">
    <location>
        <begin position="32"/>
        <end position="105"/>
    </location>
</feature>
<feature type="domain" description="Methyltransferase" evidence="1">
    <location>
        <begin position="181"/>
        <end position="294"/>
    </location>
</feature>
<dbReference type="GO" id="GO:0008168">
    <property type="term" value="F:methyltransferase activity"/>
    <property type="evidence" value="ECO:0007669"/>
    <property type="project" value="UniProtKB-KW"/>
</dbReference>
<dbReference type="Gene3D" id="1.10.10.10">
    <property type="entry name" value="Winged helix-like DNA-binding domain superfamily/Winged helix DNA-binding domain"/>
    <property type="match status" value="1"/>
</dbReference>